<evidence type="ECO:0000313" key="16">
    <source>
        <dbReference type="Proteomes" id="UP000320012"/>
    </source>
</evidence>
<dbReference type="EMBL" id="CP020928">
    <property type="protein sequence ID" value="AWF96532.1"/>
    <property type="molecule type" value="Genomic_DNA"/>
</dbReference>
<evidence type="ECO:0000256" key="4">
    <source>
        <dbReference type="ARBA" id="ARBA00023065"/>
    </source>
</evidence>
<keyword evidence="7 8" id="KW-0066">ATP synthesis</keyword>
<reference evidence="12 16" key="3">
    <citation type="submission" date="2019-07" db="EMBL/GenBank/DDBJ databases">
        <title>Genome sequence of Weissella cibaria GK1.</title>
        <authorList>
            <person name="Choi H.-J."/>
        </authorList>
    </citation>
    <scope>NUCLEOTIDE SEQUENCE [LARGE SCALE GENOMIC DNA]</scope>
    <source>
        <strain evidence="12 16">GK1</strain>
    </source>
</reference>
<dbReference type="PROSITE" id="PS00389">
    <property type="entry name" value="ATPASE_DELTA"/>
    <property type="match status" value="1"/>
</dbReference>
<dbReference type="Proteomes" id="UP000032287">
    <property type="component" value="Unassembled WGS sequence"/>
</dbReference>
<comment type="similarity">
    <text evidence="8">Belongs to the ATPase delta chain family.</text>
</comment>
<dbReference type="STRING" id="137591.AO080_03425"/>
<dbReference type="KEGG" id="wcb:AO080_03425"/>
<dbReference type="InterPro" id="IPR020781">
    <property type="entry name" value="ATPase_OSCP/d_CS"/>
</dbReference>
<dbReference type="OrthoDB" id="9786633at2"/>
<evidence type="ECO:0000313" key="10">
    <source>
        <dbReference type="EMBL" id="KIU19105.1"/>
    </source>
</evidence>
<comment type="subcellular location">
    <subcellularLocation>
        <location evidence="8">Cell membrane</location>
        <topology evidence="8">Peripheral membrane protein</topology>
    </subcellularLocation>
    <subcellularLocation>
        <location evidence="1">Membrane</location>
    </subcellularLocation>
</comment>
<sequence length="180" mass="19626">MALDQATIAKRYAVALFELTHDQNTDAATLAELTEVRTVLVENPELTKAIESMRVPESAKKQMVATLSDGTSQVVTNLLQMAYDYRRFSNLPAIITAYEALVNKAEGVVYAEVKTAVALSDEQAARMTAQLANRFDAKEVKLTQSVDENLLGGVVVRANNQILDGSLATKLAAIRQSIIR</sequence>
<keyword evidence="4 8" id="KW-0406">Ion transport</keyword>
<evidence type="ECO:0000313" key="9">
    <source>
        <dbReference type="EMBL" id="AWF96532.1"/>
    </source>
</evidence>
<evidence type="ECO:0000256" key="6">
    <source>
        <dbReference type="ARBA" id="ARBA00023196"/>
    </source>
</evidence>
<dbReference type="PRINTS" id="PR00125">
    <property type="entry name" value="ATPASEDELTA"/>
</dbReference>
<evidence type="ECO:0000313" key="12">
    <source>
        <dbReference type="EMBL" id="TVV28235.1"/>
    </source>
</evidence>
<keyword evidence="6 8" id="KW-0139">CF(1)</keyword>
<dbReference type="InterPro" id="IPR026015">
    <property type="entry name" value="ATP_synth_OSCP/delta_N_sf"/>
</dbReference>
<evidence type="ECO:0000256" key="5">
    <source>
        <dbReference type="ARBA" id="ARBA00023136"/>
    </source>
</evidence>
<dbReference type="SUPFAM" id="SSF47928">
    <property type="entry name" value="N-terminal domain of the delta subunit of the F1F0-ATP synthase"/>
    <property type="match status" value="1"/>
</dbReference>
<dbReference type="PATRIC" id="fig|137591.24.peg.528"/>
<organism evidence="10 13">
    <name type="scientific">Weissella cibaria</name>
    <dbReference type="NCBI Taxonomy" id="137591"/>
    <lineage>
        <taxon>Bacteria</taxon>
        <taxon>Bacillati</taxon>
        <taxon>Bacillota</taxon>
        <taxon>Bacilli</taxon>
        <taxon>Lactobacillales</taxon>
        <taxon>Lactobacillaceae</taxon>
        <taxon>Weissella</taxon>
    </lineage>
</organism>
<dbReference type="GO" id="GO:0046933">
    <property type="term" value="F:proton-transporting ATP synthase activity, rotational mechanism"/>
    <property type="evidence" value="ECO:0007669"/>
    <property type="project" value="UniProtKB-UniRule"/>
</dbReference>
<dbReference type="Pfam" id="PF00213">
    <property type="entry name" value="OSCP"/>
    <property type="match status" value="1"/>
</dbReference>
<evidence type="ECO:0000313" key="11">
    <source>
        <dbReference type="EMBL" id="KIU25406.1"/>
    </source>
</evidence>
<dbReference type="EMBL" id="JWHT01000012">
    <property type="protein sequence ID" value="KIU25406.1"/>
    <property type="molecule type" value="Genomic_DNA"/>
</dbReference>
<protein>
    <recommendedName>
        <fullName evidence="8">ATP synthase subunit delta</fullName>
    </recommendedName>
    <alternativeName>
        <fullName evidence="8">ATP synthase F(1) sector subunit delta</fullName>
    </alternativeName>
    <alternativeName>
        <fullName evidence="8">F-type ATPase subunit delta</fullName>
        <shortName evidence="8">F-ATPase subunit delta</shortName>
    </alternativeName>
</protein>
<dbReference type="EMBL" id="VNHC01000002">
    <property type="protein sequence ID" value="TVV28235.1"/>
    <property type="molecule type" value="Genomic_DNA"/>
</dbReference>
<dbReference type="GO" id="GO:0045259">
    <property type="term" value="C:proton-transporting ATP synthase complex"/>
    <property type="evidence" value="ECO:0007669"/>
    <property type="project" value="UniProtKB-KW"/>
</dbReference>
<dbReference type="InterPro" id="IPR000711">
    <property type="entry name" value="ATPase_OSCP/dsu"/>
</dbReference>
<evidence type="ECO:0000256" key="3">
    <source>
        <dbReference type="ARBA" id="ARBA00022781"/>
    </source>
</evidence>
<dbReference type="RefSeq" id="WP_043708014.1">
    <property type="nucleotide sequence ID" value="NZ_CP012873.1"/>
</dbReference>
<keyword evidence="5 8" id="KW-0472">Membrane</keyword>
<keyword evidence="8" id="KW-1003">Cell membrane</keyword>
<keyword evidence="13" id="KW-1185">Reference proteome</keyword>
<reference evidence="9 15" key="2">
    <citation type="submission" date="2017-04" db="EMBL/GenBank/DDBJ databases">
        <title>Weissella cibaria strain m2 complete genome.</title>
        <authorList>
            <person name="Pan Q."/>
            <person name="Tan M."/>
            <person name="Yao F."/>
            <person name="Su S."/>
        </authorList>
    </citation>
    <scope>NUCLEOTIDE SEQUENCE [LARGE SCALE GENOMIC DNA]</scope>
    <source>
        <strain evidence="9 15">M2</strain>
    </source>
</reference>
<dbReference type="EMBL" id="JWHU01000042">
    <property type="protein sequence ID" value="KIU19105.1"/>
    <property type="molecule type" value="Genomic_DNA"/>
</dbReference>
<keyword evidence="3 8" id="KW-0375">Hydrogen ion transport</keyword>
<evidence type="ECO:0000256" key="7">
    <source>
        <dbReference type="ARBA" id="ARBA00023310"/>
    </source>
</evidence>
<dbReference type="Gene3D" id="1.10.520.20">
    <property type="entry name" value="N-terminal domain of the delta subunit of the F1F0-ATP synthase"/>
    <property type="match status" value="1"/>
</dbReference>
<dbReference type="eggNOG" id="COG0712">
    <property type="taxonomic scope" value="Bacteria"/>
</dbReference>
<comment type="function">
    <text evidence="8">This protein is part of the stalk that links CF(0) to CF(1). It either transmits conformational changes from CF(0) to CF(1) or is implicated in proton conduction.</text>
</comment>
<evidence type="ECO:0000256" key="1">
    <source>
        <dbReference type="ARBA" id="ARBA00004370"/>
    </source>
</evidence>
<evidence type="ECO:0000256" key="2">
    <source>
        <dbReference type="ARBA" id="ARBA00022448"/>
    </source>
</evidence>
<dbReference type="AlphaFoldDB" id="A0A0D1LVM7"/>
<evidence type="ECO:0000313" key="15">
    <source>
        <dbReference type="Proteomes" id="UP000244870"/>
    </source>
</evidence>
<reference evidence="13 14" key="1">
    <citation type="journal article" date="2015" name="Microbiology (Mosc.)">
        <title>Genomics of the Weissella cibaria species with an examination of its metabolic traits.</title>
        <authorList>
            <person name="Lynch K.M."/>
            <person name="Lucid A."/>
            <person name="Arendt E.K."/>
            <person name="Sleator R.D."/>
            <person name="Lucey B."/>
            <person name="Coffey A."/>
        </authorList>
    </citation>
    <scope>NUCLEOTIDE SEQUENCE [LARGE SCALE GENOMIC DNA]</scope>
    <source>
        <strain evidence="11 14">AB3b</strain>
        <strain evidence="10 13">MG1</strain>
    </source>
</reference>
<comment type="function">
    <text evidence="8">F(1)F(0) ATP synthase produces ATP from ADP in the presence of a proton or sodium gradient. F-type ATPases consist of two structural domains, F(1) containing the extramembraneous catalytic core and F(0) containing the membrane proton channel, linked together by a central stalk and a peripheral stalk. During catalysis, ATP synthesis in the catalytic domain of F(1) is coupled via a rotary mechanism of the central stalk subunits to proton translocation.</text>
</comment>
<evidence type="ECO:0000256" key="8">
    <source>
        <dbReference type="HAMAP-Rule" id="MF_01416"/>
    </source>
</evidence>
<dbReference type="NCBIfam" id="TIGR01145">
    <property type="entry name" value="ATP_synt_delta"/>
    <property type="match status" value="1"/>
</dbReference>
<dbReference type="PANTHER" id="PTHR11910">
    <property type="entry name" value="ATP SYNTHASE DELTA CHAIN"/>
    <property type="match status" value="1"/>
</dbReference>
<name>A0A0D1LVM7_9LACO</name>
<gene>
    <name evidence="8 10" type="primary">atpH</name>
    <name evidence="11" type="ORF">ab3b_00547</name>
    <name evidence="9" type="ORF">B6254_2176</name>
    <name evidence="12" type="ORF">FO435_10270</name>
    <name evidence="10" type="ORF">QX99_02132</name>
</gene>
<dbReference type="GO" id="GO:0005886">
    <property type="term" value="C:plasma membrane"/>
    <property type="evidence" value="ECO:0007669"/>
    <property type="project" value="UniProtKB-SubCell"/>
</dbReference>
<dbReference type="Proteomes" id="UP000320012">
    <property type="component" value="Unassembled WGS sequence"/>
</dbReference>
<dbReference type="Proteomes" id="UP000244870">
    <property type="component" value="Chromosome"/>
</dbReference>
<evidence type="ECO:0000313" key="14">
    <source>
        <dbReference type="Proteomes" id="UP000032289"/>
    </source>
</evidence>
<accession>A0A0D1LVM7</accession>
<dbReference type="Proteomes" id="UP000032289">
    <property type="component" value="Unassembled WGS sequence"/>
</dbReference>
<proteinExistence type="inferred from homology"/>
<evidence type="ECO:0000313" key="13">
    <source>
        <dbReference type="Proteomes" id="UP000032287"/>
    </source>
</evidence>
<keyword evidence="2 8" id="KW-0813">Transport</keyword>
<dbReference type="HAMAP" id="MF_01416">
    <property type="entry name" value="ATP_synth_delta_bact"/>
    <property type="match status" value="1"/>
</dbReference>